<proteinExistence type="predicted"/>
<dbReference type="Proteomes" id="UP001396334">
    <property type="component" value="Unassembled WGS sequence"/>
</dbReference>
<sequence length="140" mass="15917">MSDQLGLDDALFDVPNGSCCVDGSRLSWVQLRSNRRKLKGTKLAGFDVVENREGFNRRFSNFPETNVVAREARSLEEKDDEEEDLRLGWNMSFVGEYGWSKERVGWVLTENVFGSSEETVESDELMVEIRREGVGDKAMA</sequence>
<evidence type="ECO:0000313" key="1">
    <source>
        <dbReference type="EMBL" id="KAK9020447.1"/>
    </source>
</evidence>
<keyword evidence="2" id="KW-1185">Reference proteome</keyword>
<comment type="caution">
    <text evidence="1">The sequence shown here is derived from an EMBL/GenBank/DDBJ whole genome shotgun (WGS) entry which is preliminary data.</text>
</comment>
<dbReference type="EMBL" id="JBBPBN010000016">
    <property type="protein sequence ID" value="KAK9020447.1"/>
    <property type="molecule type" value="Genomic_DNA"/>
</dbReference>
<name>A0ABR2S5J6_9ROSI</name>
<gene>
    <name evidence="1" type="ORF">V6N11_010471</name>
</gene>
<organism evidence="1 2">
    <name type="scientific">Hibiscus sabdariffa</name>
    <name type="common">roselle</name>
    <dbReference type="NCBI Taxonomy" id="183260"/>
    <lineage>
        <taxon>Eukaryota</taxon>
        <taxon>Viridiplantae</taxon>
        <taxon>Streptophyta</taxon>
        <taxon>Embryophyta</taxon>
        <taxon>Tracheophyta</taxon>
        <taxon>Spermatophyta</taxon>
        <taxon>Magnoliopsida</taxon>
        <taxon>eudicotyledons</taxon>
        <taxon>Gunneridae</taxon>
        <taxon>Pentapetalae</taxon>
        <taxon>rosids</taxon>
        <taxon>malvids</taxon>
        <taxon>Malvales</taxon>
        <taxon>Malvaceae</taxon>
        <taxon>Malvoideae</taxon>
        <taxon>Hibiscus</taxon>
    </lineage>
</organism>
<protein>
    <submittedName>
        <fullName evidence="1">Uncharacterized protein</fullName>
    </submittedName>
</protein>
<evidence type="ECO:0000313" key="2">
    <source>
        <dbReference type="Proteomes" id="UP001396334"/>
    </source>
</evidence>
<reference evidence="1 2" key="1">
    <citation type="journal article" date="2024" name="G3 (Bethesda)">
        <title>Genome assembly of Hibiscus sabdariffa L. provides insights into metabolisms of medicinal natural products.</title>
        <authorList>
            <person name="Kim T."/>
        </authorList>
    </citation>
    <scope>NUCLEOTIDE SEQUENCE [LARGE SCALE GENOMIC DNA]</scope>
    <source>
        <strain evidence="1">TK-2024</strain>
        <tissue evidence="1">Old leaves</tissue>
    </source>
</reference>
<accession>A0ABR2S5J6</accession>